<reference evidence="1" key="1">
    <citation type="submission" date="2023-07" db="EMBL/GenBank/DDBJ databases">
        <title>Chromosome-level genome assembly of Artemia franciscana.</title>
        <authorList>
            <person name="Jo E."/>
        </authorList>
    </citation>
    <scope>NUCLEOTIDE SEQUENCE</scope>
    <source>
        <tissue evidence="1">Whole body</tissue>
    </source>
</reference>
<sequence>MNKKARQAEEAVSCGGTRTIYCLTKEIVSKSRIQECLLKDEDGRCLTDVEKQKERWVSYFKDLLNRLTPPAPPDIPDQLLFTLHISDEKRITDELLSAAKRLKTGKAPGRDCISSEMIKFSLHRALGIWLSFFSLLWQTAKFPKDWRAGAFDKFFKKRDTKEFSNHRRINNLSITAMLFTTIILGKLQA</sequence>
<name>A0AA88H856_ARTSF</name>
<protein>
    <submittedName>
        <fullName evidence="1">Uncharacterized protein</fullName>
    </submittedName>
</protein>
<accession>A0AA88H856</accession>
<dbReference type="EMBL" id="JAVRJZ010000797">
    <property type="protein sequence ID" value="KAK2702114.1"/>
    <property type="molecule type" value="Genomic_DNA"/>
</dbReference>
<dbReference type="AlphaFoldDB" id="A0AA88H856"/>
<organism evidence="1 2">
    <name type="scientific">Artemia franciscana</name>
    <name type="common">Brine shrimp</name>
    <name type="synonym">Artemia sanfranciscana</name>
    <dbReference type="NCBI Taxonomy" id="6661"/>
    <lineage>
        <taxon>Eukaryota</taxon>
        <taxon>Metazoa</taxon>
        <taxon>Ecdysozoa</taxon>
        <taxon>Arthropoda</taxon>
        <taxon>Crustacea</taxon>
        <taxon>Branchiopoda</taxon>
        <taxon>Anostraca</taxon>
        <taxon>Artemiidae</taxon>
        <taxon>Artemia</taxon>
    </lineage>
</organism>
<gene>
    <name evidence="1" type="ORF">QYM36_019244</name>
</gene>
<feature type="non-terminal residue" evidence="1">
    <location>
        <position position="189"/>
    </location>
</feature>
<dbReference type="Proteomes" id="UP001187531">
    <property type="component" value="Unassembled WGS sequence"/>
</dbReference>
<proteinExistence type="predicted"/>
<comment type="caution">
    <text evidence="1">The sequence shown here is derived from an EMBL/GenBank/DDBJ whole genome shotgun (WGS) entry which is preliminary data.</text>
</comment>
<evidence type="ECO:0000313" key="1">
    <source>
        <dbReference type="EMBL" id="KAK2702114.1"/>
    </source>
</evidence>
<evidence type="ECO:0000313" key="2">
    <source>
        <dbReference type="Proteomes" id="UP001187531"/>
    </source>
</evidence>
<keyword evidence="2" id="KW-1185">Reference proteome</keyword>